<dbReference type="GO" id="GO:0005634">
    <property type="term" value="C:nucleus"/>
    <property type="evidence" value="ECO:0007669"/>
    <property type="project" value="UniProtKB-SubCell"/>
</dbReference>
<feature type="repeat" description="ANK" evidence="7">
    <location>
        <begin position="858"/>
        <end position="883"/>
    </location>
</feature>
<feature type="coiled-coil region" evidence="9">
    <location>
        <begin position="410"/>
        <end position="458"/>
    </location>
</feature>
<evidence type="ECO:0000256" key="3">
    <source>
        <dbReference type="ARBA" id="ARBA00022703"/>
    </source>
</evidence>
<sequence>MQQIADSHGRITTVFGSSPGSHVTTTSKIVIRKTMLTLNSPEAASPSNLVNHTTKVTTFPPDNEIEMKDSLENIKTLKSTEISNNLNDINLEDSLIPMEPKNQYRVNEPYQEYNRFIQYFNTLINIQLYLNLYILKFKDNINIIEINSRADLFIPKTSQQAQMKEIPPQKPPRQYRYSSVFESLFLVTLNIIILITRPNNDYFILICTKKSIRLLSIVNTPQSSCKFLYVTKLNVLTKVIVVNYCINFLNQKMSSHLHMHSASTSTLPIRMVQPPTLYPSSYSTTMLPNNSKATSQYNLRNNTNQSLRSTPVLRTPILQNKMENNFGGELKQQDLLNNLETQRQKIITNETEIEQRRALLNAYSRTLVSSKQISPLDKTRYILSQRSKIQSDIVEGERDLHRMISAHKNLISTEEINNAQRQKLSELKEEAEVCGQNLREAVGKADYLKQRLEQLLQKRASAASAAIAQQRKINGVNDVTNSIINPTPPVKPLTPKTSNMFSNKLLFNSNCIQRPQASVEPFSVKNKTGINSIYLSPLKDVEQNFNNKDFSDNSPKMREVQKSNGKCSGYESIASDTSSLSGIEEQNKLAATYKTDQLIVRSDTLKAAKRRSLVQSDNNGESESENIWRLLVEEQKKGKGKTHITFSDLFSNRDKNKNIKDDSRSPSEESNISNKDIPMTEEQVLKAESSDEAFVEEYNSIDKDISDDENNQAKKLHIHGITIAPSESSSCASDDSLAHIKSVDIYDSTSEQSISPPIQEVEEELEEINTVKPVKSILKTESTNPRGHIHFDPLVLFLDGALEGQLDTVMENADKVADVSQPNEEGITALHNAICAGYIEVVEYLISKKADVNAQDSDGWTPLHCAASCNSLLISRILIENGACLYSHTLSDLEIPEHKLETEEDFYNECLLFFTIVGKCMGLLNDSNVYACYDYDANNDDELSFKKNDILKVLSKPEDEKFYWLCENRRNGEKGLIPRNFVSLYPSISLREEIDFKPFNLPTSLEMCDKLQDKLNTSIQRPKISPPLPPKL</sequence>
<dbReference type="PANTHER" id="PTHR24131">
    <property type="entry name" value="APOPTOSIS-STIMULATING OF P53 PROTEIN"/>
    <property type="match status" value="1"/>
</dbReference>
<dbReference type="CDD" id="cd00174">
    <property type="entry name" value="SH3"/>
    <property type="match status" value="1"/>
</dbReference>
<evidence type="ECO:0000256" key="1">
    <source>
        <dbReference type="ARBA" id="ARBA00004123"/>
    </source>
</evidence>
<evidence type="ECO:0000256" key="6">
    <source>
        <dbReference type="ARBA" id="ARBA00023242"/>
    </source>
</evidence>
<dbReference type="Pfam" id="PF00018">
    <property type="entry name" value="SH3_1"/>
    <property type="match status" value="1"/>
</dbReference>
<reference evidence="13" key="1">
    <citation type="submission" date="2024-02" db="UniProtKB">
        <authorList>
            <consortium name="WormBaseParasite"/>
        </authorList>
    </citation>
    <scope>IDENTIFICATION</scope>
</reference>
<evidence type="ECO:0000256" key="9">
    <source>
        <dbReference type="SAM" id="Coils"/>
    </source>
</evidence>
<feature type="compositionally biased region" description="Basic and acidic residues" evidence="10">
    <location>
        <begin position="653"/>
        <end position="667"/>
    </location>
</feature>
<accession>A0AAF5HY74</accession>
<name>A0AAF5HY74_STRER</name>
<dbReference type="SMART" id="SM00326">
    <property type="entry name" value="SH3"/>
    <property type="match status" value="1"/>
</dbReference>
<dbReference type="Gene3D" id="1.25.40.20">
    <property type="entry name" value="Ankyrin repeat-containing domain"/>
    <property type="match status" value="1"/>
</dbReference>
<dbReference type="GO" id="GO:0002039">
    <property type="term" value="F:p53 binding"/>
    <property type="evidence" value="ECO:0007669"/>
    <property type="project" value="InterPro"/>
</dbReference>
<dbReference type="SUPFAM" id="SSF48403">
    <property type="entry name" value="Ankyrin repeat"/>
    <property type="match status" value="1"/>
</dbReference>
<dbReference type="PRINTS" id="PR00452">
    <property type="entry name" value="SH3DOMAIN"/>
</dbReference>
<evidence type="ECO:0000256" key="8">
    <source>
        <dbReference type="PROSITE-ProRule" id="PRU00192"/>
    </source>
</evidence>
<dbReference type="PROSITE" id="PS50002">
    <property type="entry name" value="SH3"/>
    <property type="match status" value="1"/>
</dbReference>
<organism evidence="12 13">
    <name type="scientific">Strongyloides stercoralis</name>
    <name type="common">Threadworm</name>
    <dbReference type="NCBI Taxonomy" id="6248"/>
    <lineage>
        <taxon>Eukaryota</taxon>
        <taxon>Metazoa</taxon>
        <taxon>Ecdysozoa</taxon>
        <taxon>Nematoda</taxon>
        <taxon>Chromadorea</taxon>
        <taxon>Rhabditida</taxon>
        <taxon>Tylenchina</taxon>
        <taxon>Panagrolaimomorpha</taxon>
        <taxon>Strongyloidoidea</taxon>
        <taxon>Strongyloididae</taxon>
        <taxon>Strongyloides</taxon>
    </lineage>
</organism>
<evidence type="ECO:0000256" key="4">
    <source>
        <dbReference type="ARBA" id="ARBA00022737"/>
    </source>
</evidence>
<evidence type="ECO:0000256" key="5">
    <source>
        <dbReference type="ARBA" id="ARBA00023043"/>
    </source>
</evidence>
<evidence type="ECO:0000256" key="10">
    <source>
        <dbReference type="SAM" id="MobiDB-lite"/>
    </source>
</evidence>
<evidence type="ECO:0000256" key="2">
    <source>
        <dbReference type="ARBA" id="ARBA00022443"/>
    </source>
</evidence>
<dbReference type="SUPFAM" id="SSF50044">
    <property type="entry name" value="SH3-domain"/>
    <property type="match status" value="1"/>
</dbReference>
<keyword evidence="2 8" id="KW-0728">SH3 domain</keyword>
<feature type="repeat" description="ANK" evidence="7">
    <location>
        <begin position="825"/>
        <end position="857"/>
    </location>
</feature>
<evidence type="ECO:0000313" key="13">
    <source>
        <dbReference type="WBParaSite" id="TCONS_00002229.p1"/>
    </source>
</evidence>
<keyword evidence="4" id="KW-0677">Repeat</keyword>
<feature type="region of interest" description="Disordered" evidence="10">
    <location>
        <begin position="546"/>
        <end position="571"/>
    </location>
</feature>
<feature type="region of interest" description="Disordered" evidence="10">
    <location>
        <begin position="653"/>
        <end position="678"/>
    </location>
</feature>
<dbReference type="InterPro" id="IPR001452">
    <property type="entry name" value="SH3_domain"/>
</dbReference>
<keyword evidence="3" id="KW-0053">Apoptosis</keyword>
<keyword evidence="9" id="KW-0175">Coiled coil</keyword>
<dbReference type="InterPro" id="IPR047163">
    <property type="entry name" value="ASPP1/2"/>
</dbReference>
<dbReference type="Pfam" id="PF12796">
    <property type="entry name" value="Ank_2"/>
    <property type="match status" value="1"/>
</dbReference>
<keyword evidence="5 7" id="KW-0040">ANK repeat</keyword>
<keyword evidence="12" id="KW-1185">Reference proteome</keyword>
<feature type="compositionally biased region" description="Basic and acidic residues" evidence="10">
    <location>
        <begin position="549"/>
        <end position="561"/>
    </location>
</feature>
<protein>
    <submittedName>
        <fullName evidence="13">SH3 domain-containing protein</fullName>
    </submittedName>
</protein>
<feature type="domain" description="SH3" evidence="11">
    <location>
        <begin position="924"/>
        <end position="987"/>
    </location>
</feature>
<dbReference type="GO" id="GO:0006915">
    <property type="term" value="P:apoptotic process"/>
    <property type="evidence" value="ECO:0007669"/>
    <property type="project" value="UniProtKB-KW"/>
</dbReference>
<proteinExistence type="predicted"/>
<dbReference type="AlphaFoldDB" id="A0AAF5HY74"/>
<comment type="subcellular location">
    <subcellularLocation>
        <location evidence="1">Nucleus</location>
    </subcellularLocation>
</comment>
<dbReference type="GO" id="GO:0042981">
    <property type="term" value="P:regulation of apoptotic process"/>
    <property type="evidence" value="ECO:0007669"/>
    <property type="project" value="InterPro"/>
</dbReference>
<dbReference type="WBParaSite" id="TCONS_00002229.p1">
    <property type="protein sequence ID" value="TCONS_00002229.p1"/>
    <property type="gene ID" value="XLOC_002106"/>
</dbReference>
<dbReference type="SMART" id="SM00248">
    <property type="entry name" value="ANK"/>
    <property type="match status" value="2"/>
</dbReference>
<keyword evidence="6" id="KW-0539">Nucleus</keyword>
<dbReference type="Proteomes" id="UP000035681">
    <property type="component" value="Unplaced"/>
</dbReference>
<evidence type="ECO:0000259" key="11">
    <source>
        <dbReference type="PROSITE" id="PS50002"/>
    </source>
</evidence>
<evidence type="ECO:0000313" key="12">
    <source>
        <dbReference type="Proteomes" id="UP000035681"/>
    </source>
</evidence>
<dbReference type="PROSITE" id="PS50088">
    <property type="entry name" value="ANK_REPEAT"/>
    <property type="match status" value="2"/>
</dbReference>
<dbReference type="PROSITE" id="PS50297">
    <property type="entry name" value="ANK_REP_REGION"/>
    <property type="match status" value="2"/>
</dbReference>
<dbReference type="InterPro" id="IPR036028">
    <property type="entry name" value="SH3-like_dom_sf"/>
</dbReference>
<evidence type="ECO:0000256" key="7">
    <source>
        <dbReference type="PROSITE-ProRule" id="PRU00023"/>
    </source>
</evidence>
<dbReference type="InterPro" id="IPR002110">
    <property type="entry name" value="Ankyrin_rpt"/>
</dbReference>
<dbReference type="PANTHER" id="PTHR24131:SF10">
    <property type="entry name" value="ANKYRIN-REPEAT, SH3-DOMAIN, AND PROLINE-RICH-REGION CONTAINING PROTEIN, ISOFORM B"/>
    <property type="match status" value="1"/>
</dbReference>
<dbReference type="InterPro" id="IPR036770">
    <property type="entry name" value="Ankyrin_rpt-contain_sf"/>
</dbReference>